<dbReference type="EMBL" id="DXET01000268">
    <property type="protein sequence ID" value="HIX82666.1"/>
    <property type="molecule type" value="Genomic_DNA"/>
</dbReference>
<reference evidence="2" key="1">
    <citation type="journal article" date="2021" name="PeerJ">
        <title>Extensive microbial diversity within the chicken gut microbiome revealed by metagenomics and culture.</title>
        <authorList>
            <person name="Gilroy R."/>
            <person name="Ravi A."/>
            <person name="Getino M."/>
            <person name="Pursley I."/>
            <person name="Horton D.L."/>
            <person name="Alikhan N.F."/>
            <person name="Baker D."/>
            <person name="Gharbi K."/>
            <person name="Hall N."/>
            <person name="Watson M."/>
            <person name="Adriaenssens E.M."/>
            <person name="Foster-Nyarko E."/>
            <person name="Jarju S."/>
            <person name="Secka A."/>
            <person name="Antonio M."/>
            <person name="Oren A."/>
            <person name="Chaudhuri R.R."/>
            <person name="La Ragione R."/>
            <person name="Hildebrand F."/>
            <person name="Pallen M.J."/>
        </authorList>
    </citation>
    <scope>NUCLEOTIDE SEQUENCE</scope>
    <source>
        <strain evidence="2">ChiGjej1B1-14440</strain>
    </source>
</reference>
<dbReference type="Gene3D" id="3.40.50.450">
    <property type="match status" value="1"/>
</dbReference>
<reference evidence="2" key="2">
    <citation type="submission" date="2021-04" db="EMBL/GenBank/DDBJ databases">
        <authorList>
            <person name="Gilroy R."/>
        </authorList>
    </citation>
    <scope>NUCLEOTIDE SEQUENCE</scope>
    <source>
        <strain evidence="2">ChiGjej1B1-14440</strain>
    </source>
</reference>
<dbReference type="Pfam" id="PF02481">
    <property type="entry name" value="DNA_processg_A"/>
    <property type="match status" value="1"/>
</dbReference>
<feature type="domain" description="Smf/DprA SLOG" evidence="1">
    <location>
        <begin position="97"/>
        <end position="289"/>
    </location>
</feature>
<evidence type="ECO:0000313" key="3">
    <source>
        <dbReference type="Proteomes" id="UP000886724"/>
    </source>
</evidence>
<organism evidence="2 3">
    <name type="scientific">Candidatus Erysipelatoclostridium merdavium</name>
    <dbReference type="NCBI Taxonomy" id="2838566"/>
    <lineage>
        <taxon>Bacteria</taxon>
        <taxon>Bacillati</taxon>
        <taxon>Bacillota</taxon>
        <taxon>Erysipelotrichia</taxon>
        <taxon>Erysipelotrichales</taxon>
        <taxon>Erysipelotrichales incertae sedis</taxon>
    </lineage>
</organism>
<dbReference type="InterPro" id="IPR057666">
    <property type="entry name" value="DrpA_SLOG"/>
</dbReference>
<accession>A0A9D1XNX4</accession>
<sequence>MGQIRLNLDSIAMMLFCARLKAYKEAPLSNDEWLVVEKAIKKHGLKGPASLLSMSQSELEELLEINEFVAYKMSKRIKTLNIFLSILNNFEEKGINVTTKYEDNFPNLLTKHLRKRAPLYLFYCGDISIIKNGISLMGLVKVTKKDRIHTKRLIDKVVDEDYVYISNDSKGIDTVALKYALQHGCNCVSFVCERLAAKQKEYSRYIKNGQLVMLCAEDPNSYFDVTNAIDRNSYVCALSKYQIIISSSINNGATWFTALQNLHNKWTIPMAIEGVYLGNDRLLDMGVTPVYVNDVLSDYTFDMIYEKNKKVIENNEINIDQMSIFEFIGE</sequence>
<dbReference type="GO" id="GO:0009294">
    <property type="term" value="P:DNA-mediated transformation"/>
    <property type="evidence" value="ECO:0007669"/>
    <property type="project" value="InterPro"/>
</dbReference>
<gene>
    <name evidence="2" type="ORF">H9980_11960</name>
</gene>
<evidence type="ECO:0000259" key="1">
    <source>
        <dbReference type="Pfam" id="PF02481"/>
    </source>
</evidence>
<dbReference type="AlphaFoldDB" id="A0A9D1XNX4"/>
<comment type="caution">
    <text evidence="2">The sequence shown here is derived from an EMBL/GenBank/DDBJ whole genome shotgun (WGS) entry which is preliminary data.</text>
</comment>
<dbReference type="Proteomes" id="UP000886724">
    <property type="component" value="Unassembled WGS sequence"/>
</dbReference>
<evidence type="ECO:0000313" key="2">
    <source>
        <dbReference type="EMBL" id="HIX82666.1"/>
    </source>
</evidence>
<name>A0A9D1XNX4_9FIRM</name>
<proteinExistence type="predicted"/>
<protein>
    <submittedName>
        <fullName evidence="2">DNA-processing protein DprA</fullName>
    </submittedName>
</protein>